<gene>
    <name evidence="1" type="ORF">DAERI_410002</name>
</gene>
<evidence type="ECO:0000313" key="2">
    <source>
        <dbReference type="Proteomes" id="UP000236569"/>
    </source>
</evidence>
<evidence type="ECO:0000313" key="1">
    <source>
        <dbReference type="EMBL" id="GBF08272.1"/>
    </source>
</evidence>
<dbReference type="AlphaFoldDB" id="A0A2I9D140"/>
<sequence>MRSPLLLVGFMLTGAMLLAGCGNQP</sequence>
<keyword evidence="2" id="KW-1185">Reference proteome</keyword>
<name>A0A2I9D140_9DEIO</name>
<feature type="non-terminal residue" evidence="1">
    <location>
        <position position="25"/>
    </location>
</feature>
<protein>
    <submittedName>
        <fullName evidence="1">Uncharacterized protein</fullName>
    </submittedName>
</protein>
<organism evidence="1 2">
    <name type="scientific">Deinococcus aerius</name>
    <dbReference type="NCBI Taxonomy" id="200253"/>
    <lineage>
        <taxon>Bacteria</taxon>
        <taxon>Thermotogati</taxon>
        <taxon>Deinococcota</taxon>
        <taxon>Deinococci</taxon>
        <taxon>Deinococcales</taxon>
        <taxon>Deinococcaceae</taxon>
        <taxon>Deinococcus</taxon>
    </lineage>
</organism>
<dbReference type="PROSITE" id="PS51257">
    <property type="entry name" value="PROKAR_LIPOPROTEIN"/>
    <property type="match status" value="1"/>
</dbReference>
<proteinExistence type="predicted"/>
<dbReference type="Proteomes" id="UP000236569">
    <property type="component" value="Unassembled WGS sequence"/>
</dbReference>
<dbReference type="EMBL" id="BFAG01000041">
    <property type="protein sequence ID" value="GBF08272.1"/>
    <property type="molecule type" value="Genomic_DNA"/>
</dbReference>
<accession>A0A2I9D140</accession>
<reference evidence="2" key="1">
    <citation type="submission" date="2018-01" db="EMBL/GenBank/DDBJ databases">
        <title>Draft Genome Sequence of the Radioresistant Bacterium Deinococcus aerius TR0125, Isolated from the Higher Atmosphere above Japan.</title>
        <authorList>
            <person name="Satoh K."/>
            <person name="Arai H."/>
            <person name="Sanzen T."/>
            <person name="Kawaguchi Y."/>
            <person name="Hayashi H."/>
            <person name="Yokobori S."/>
            <person name="Yamagishi A."/>
            <person name="Oono Y."/>
            <person name="Narumi I."/>
        </authorList>
    </citation>
    <scope>NUCLEOTIDE SEQUENCE [LARGE SCALE GENOMIC DNA]</scope>
    <source>
        <strain evidence="2">TR0125</strain>
    </source>
</reference>
<comment type="caution">
    <text evidence="1">The sequence shown here is derived from an EMBL/GenBank/DDBJ whole genome shotgun (WGS) entry which is preliminary data.</text>
</comment>